<feature type="transmembrane region" description="Helical" evidence="4">
    <location>
        <begin position="53"/>
        <end position="77"/>
    </location>
</feature>
<dbReference type="PANTHER" id="PTHR11360">
    <property type="entry name" value="MONOCARBOXYLATE TRANSPORTER"/>
    <property type="match status" value="1"/>
</dbReference>
<keyword evidence="7" id="KW-1185">Reference proteome</keyword>
<dbReference type="Pfam" id="PF07690">
    <property type="entry name" value="MFS_1"/>
    <property type="match status" value="1"/>
</dbReference>
<dbReference type="InterPro" id="IPR020846">
    <property type="entry name" value="MFS_dom"/>
</dbReference>
<sequence>MPEKLPATAATEWRAHWTVVLAAAAGVSLSAVSVSSLGVMMEPIEQEFGWSRTQISLGTSLVSFMAVLLATAVGLAIDRLGARFVGIVAAALMCAGVSLMSAVAGELWQWWSLWLVVGLAASAMPTVWLLPVTSLFQSGRGLAVAITLCGSGISTSLIPIVANALLAEYGWRGAYLGLGAIWAAVVLPLVLLFFRSAPKAPVAPSRTAGEALEPMAPLPGLTAREGFASPKFYKLALAAFLSMSAGVALILNLVPVLRYTGLTPANAAAVAGVIGLATIVGRIAGGWLMDRMSAGTIAALSSAGAIALPALLLIAPGSVMAATAGVAIYGLLGGAKVPAVAYLASRHFGARAFGTLYGATNTAIALGVGLGPLAANYVYDLTKSYTPVMWTAVPFLAIAALLYLSLGPYPDFTKQEAAA</sequence>
<protein>
    <submittedName>
        <fullName evidence="6">MFS transporter</fullName>
    </submittedName>
</protein>
<evidence type="ECO:0000256" key="4">
    <source>
        <dbReference type="SAM" id="Phobius"/>
    </source>
</evidence>
<feature type="transmembrane region" description="Helical" evidence="4">
    <location>
        <begin position="356"/>
        <end position="379"/>
    </location>
</feature>
<feature type="transmembrane region" description="Helical" evidence="4">
    <location>
        <begin position="385"/>
        <end position="406"/>
    </location>
</feature>
<reference evidence="6 7" key="1">
    <citation type="submission" date="2024-03" db="EMBL/GenBank/DDBJ databases">
        <authorList>
            <person name="Jo J.-H."/>
        </authorList>
    </citation>
    <scope>NUCLEOTIDE SEQUENCE [LARGE SCALE GENOMIC DNA]</scope>
    <source>
        <strain evidence="6 7">PS1R-30</strain>
    </source>
</reference>
<evidence type="ECO:0000256" key="3">
    <source>
        <dbReference type="ARBA" id="ARBA00023136"/>
    </source>
</evidence>
<gene>
    <name evidence="6" type="ORF">WG901_06115</name>
</gene>
<dbReference type="PROSITE" id="PS50850">
    <property type="entry name" value="MFS"/>
    <property type="match status" value="1"/>
</dbReference>
<dbReference type="SUPFAM" id="SSF103473">
    <property type="entry name" value="MFS general substrate transporter"/>
    <property type="match status" value="1"/>
</dbReference>
<comment type="caution">
    <text evidence="6">The sequence shown here is derived from an EMBL/GenBank/DDBJ whole genome shotgun (WGS) entry which is preliminary data.</text>
</comment>
<evidence type="ECO:0000256" key="1">
    <source>
        <dbReference type="ARBA" id="ARBA00022692"/>
    </source>
</evidence>
<keyword evidence="3 4" id="KW-0472">Membrane</keyword>
<feature type="transmembrane region" description="Helical" evidence="4">
    <location>
        <begin position="321"/>
        <end position="344"/>
    </location>
</feature>
<keyword evidence="1 4" id="KW-0812">Transmembrane</keyword>
<feature type="transmembrane region" description="Helical" evidence="4">
    <location>
        <begin position="232"/>
        <end position="254"/>
    </location>
</feature>
<feature type="transmembrane region" description="Helical" evidence="4">
    <location>
        <begin position="110"/>
        <end position="130"/>
    </location>
</feature>
<evidence type="ECO:0000313" key="7">
    <source>
        <dbReference type="Proteomes" id="UP001361239"/>
    </source>
</evidence>
<dbReference type="Gene3D" id="1.20.1250.20">
    <property type="entry name" value="MFS general substrate transporter like domains"/>
    <property type="match status" value="1"/>
</dbReference>
<dbReference type="Proteomes" id="UP001361239">
    <property type="component" value="Unassembled WGS sequence"/>
</dbReference>
<feature type="transmembrane region" description="Helical" evidence="4">
    <location>
        <begin position="297"/>
        <end position="315"/>
    </location>
</feature>
<dbReference type="EMBL" id="JBBHJZ010000001">
    <property type="protein sequence ID" value="MEJ5976200.1"/>
    <property type="molecule type" value="Genomic_DNA"/>
</dbReference>
<accession>A0ABU8RSX2</accession>
<dbReference type="InterPro" id="IPR011701">
    <property type="entry name" value="MFS"/>
</dbReference>
<organism evidence="6 7">
    <name type="scientific">Novosphingobium anseongense</name>
    <dbReference type="NCBI Taxonomy" id="3133436"/>
    <lineage>
        <taxon>Bacteria</taxon>
        <taxon>Pseudomonadati</taxon>
        <taxon>Pseudomonadota</taxon>
        <taxon>Alphaproteobacteria</taxon>
        <taxon>Sphingomonadales</taxon>
        <taxon>Sphingomonadaceae</taxon>
        <taxon>Novosphingobium</taxon>
    </lineage>
</organism>
<feature type="transmembrane region" description="Helical" evidence="4">
    <location>
        <begin position="142"/>
        <end position="162"/>
    </location>
</feature>
<keyword evidence="2 4" id="KW-1133">Transmembrane helix</keyword>
<feature type="transmembrane region" description="Helical" evidence="4">
    <location>
        <begin position="174"/>
        <end position="194"/>
    </location>
</feature>
<feature type="transmembrane region" description="Helical" evidence="4">
    <location>
        <begin position="20"/>
        <end position="41"/>
    </location>
</feature>
<dbReference type="InterPro" id="IPR050327">
    <property type="entry name" value="Proton-linked_MCT"/>
</dbReference>
<dbReference type="RefSeq" id="WP_339586119.1">
    <property type="nucleotide sequence ID" value="NZ_JBBHJZ010000001.1"/>
</dbReference>
<feature type="transmembrane region" description="Helical" evidence="4">
    <location>
        <begin position="266"/>
        <end position="285"/>
    </location>
</feature>
<proteinExistence type="predicted"/>
<dbReference type="PANTHER" id="PTHR11360:SF290">
    <property type="entry name" value="MONOCARBOXYLATE MFS PERMEASE"/>
    <property type="match status" value="1"/>
</dbReference>
<name>A0ABU8RSX2_9SPHN</name>
<feature type="domain" description="Major facilitator superfamily (MFS) profile" evidence="5">
    <location>
        <begin position="19"/>
        <end position="411"/>
    </location>
</feature>
<evidence type="ECO:0000256" key="2">
    <source>
        <dbReference type="ARBA" id="ARBA00022989"/>
    </source>
</evidence>
<dbReference type="InterPro" id="IPR036259">
    <property type="entry name" value="MFS_trans_sf"/>
</dbReference>
<evidence type="ECO:0000313" key="6">
    <source>
        <dbReference type="EMBL" id="MEJ5976200.1"/>
    </source>
</evidence>
<evidence type="ECO:0000259" key="5">
    <source>
        <dbReference type="PROSITE" id="PS50850"/>
    </source>
</evidence>
<feature type="transmembrane region" description="Helical" evidence="4">
    <location>
        <begin position="84"/>
        <end position="104"/>
    </location>
</feature>